<dbReference type="EMBL" id="BQKY01000015">
    <property type="protein sequence ID" value="GJN93795.1"/>
    <property type="molecule type" value="Genomic_DNA"/>
</dbReference>
<dbReference type="InterPro" id="IPR010721">
    <property type="entry name" value="UstE-like"/>
</dbReference>
<protein>
    <recommendedName>
        <fullName evidence="5">Protein-S-isoprenylcysteine O-methyltransferase</fullName>
    </recommendedName>
</protein>
<keyword evidence="1" id="KW-0472">Membrane</keyword>
<name>A0AAV5GWE0_9BASI</name>
<dbReference type="Gene3D" id="1.20.120.1630">
    <property type="match status" value="1"/>
</dbReference>
<feature type="transmembrane region" description="Helical" evidence="1">
    <location>
        <begin position="204"/>
        <end position="225"/>
    </location>
</feature>
<organism evidence="3 4">
    <name type="scientific">Rhodotorula paludigena</name>
    <dbReference type="NCBI Taxonomy" id="86838"/>
    <lineage>
        <taxon>Eukaryota</taxon>
        <taxon>Fungi</taxon>
        <taxon>Dikarya</taxon>
        <taxon>Basidiomycota</taxon>
        <taxon>Pucciniomycotina</taxon>
        <taxon>Microbotryomycetes</taxon>
        <taxon>Sporidiobolales</taxon>
        <taxon>Sporidiobolaceae</taxon>
        <taxon>Rhodotorula</taxon>
    </lineage>
</organism>
<keyword evidence="2" id="KW-0732">Signal</keyword>
<dbReference type="Proteomes" id="UP001342314">
    <property type="component" value="Unassembled WGS sequence"/>
</dbReference>
<comment type="caution">
    <text evidence="3">The sequence shown here is derived from an EMBL/GenBank/DDBJ whole genome shotgun (WGS) entry which is preliminary data.</text>
</comment>
<feature type="transmembrane region" description="Helical" evidence="1">
    <location>
        <begin position="340"/>
        <end position="360"/>
    </location>
</feature>
<evidence type="ECO:0000256" key="2">
    <source>
        <dbReference type="SAM" id="SignalP"/>
    </source>
</evidence>
<gene>
    <name evidence="3" type="ORF">Rhopal_006853-T1</name>
</gene>
<feature type="transmembrane region" description="Helical" evidence="1">
    <location>
        <begin position="172"/>
        <end position="192"/>
    </location>
</feature>
<dbReference type="PANTHER" id="PTHR32251">
    <property type="entry name" value="3-OXO-5-ALPHA-STEROID 4-DEHYDROGENASE"/>
    <property type="match status" value="1"/>
</dbReference>
<reference evidence="3 4" key="1">
    <citation type="submission" date="2021-12" db="EMBL/GenBank/DDBJ databases">
        <title>High titer production of polyol ester of fatty acids by Rhodotorula paludigena BS15 towards product separation-free biomass refinery.</title>
        <authorList>
            <person name="Mano J."/>
            <person name="Ono H."/>
            <person name="Tanaka T."/>
            <person name="Naito K."/>
            <person name="Sushida H."/>
            <person name="Ike M."/>
            <person name="Tokuyasu K."/>
            <person name="Kitaoka M."/>
        </authorList>
    </citation>
    <scope>NUCLEOTIDE SEQUENCE [LARGE SCALE GENOMIC DNA]</scope>
    <source>
        <strain evidence="3 4">BS15</strain>
    </source>
</reference>
<evidence type="ECO:0008006" key="5">
    <source>
        <dbReference type="Google" id="ProtNLM"/>
    </source>
</evidence>
<accession>A0AAV5GWE0</accession>
<keyword evidence="4" id="KW-1185">Reference proteome</keyword>
<keyword evidence="1" id="KW-0812">Transmembrane</keyword>
<evidence type="ECO:0000313" key="4">
    <source>
        <dbReference type="Proteomes" id="UP001342314"/>
    </source>
</evidence>
<keyword evidence="1" id="KW-1133">Transmembrane helix</keyword>
<feature type="transmembrane region" description="Helical" evidence="1">
    <location>
        <begin position="277"/>
        <end position="299"/>
    </location>
</feature>
<dbReference type="GO" id="GO:0016020">
    <property type="term" value="C:membrane"/>
    <property type="evidence" value="ECO:0007669"/>
    <property type="project" value="TreeGrafter"/>
</dbReference>
<evidence type="ECO:0000256" key="1">
    <source>
        <dbReference type="SAM" id="Phobius"/>
    </source>
</evidence>
<evidence type="ECO:0000313" key="3">
    <source>
        <dbReference type="EMBL" id="GJN93795.1"/>
    </source>
</evidence>
<feature type="transmembrane region" description="Helical" evidence="1">
    <location>
        <begin position="237"/>
        <end position="257"/>
    </location>
</feature>
<dbReference type="Pfam" id="PF06966">
    <property type="entry name" value="DUF1295"/>
    <property type="match status" value="1"/>
</dbReference>
<feature type="signal peptide" evidence="2">
    <location>
        <begin position="1"/>
        <end position="20"/>
    </location>
</feature>
<feature type="chain" id="PRO_5043394450" description="Protein-S-isoprenylcysteine O-methyltransferase" evidence="2">
    <location>
        <begin position="21"/>
        <end position="481"/>
    </location>
</feature>
<sequence length="481" mass="52837">MIPTVLITLASCALLHAAYAAWQVRMEARAAGIQLVKSAFGSPMPAEVVVEALSALATLVVGLLWSAPALKGISFASEMSTRSIDSTDSNLAFANLRHRGSILFKEERRTLKQRTIHSQLAVNMSGIDWEDQNGIEYTLVLDRFYLGISAVIAVPLQAIFLSSAYAFKEPGVLVPGAMATVHALLHVVMWLGSPLDMWARNFTAYAVLAAWSLHNFILAIVHHAKARRHGLAWAQKLSPLVIVAYLLFPWVFLLPFFLVCSPEATFGNMPLSVFRKFGYATDIIGIILGAIAIIIEYFAHYTRLQHDLKPAAYADRHGRPSTSELVLSKGIYHISRHPHLFSYPLLALGIYFLCATPAFFAPYPEYRYPHALAAPAAKALVASVGAPVAIGVAAVWVVLPWLEQRQQGYYSAVAAEHAAVPAAEGNVWTTYEIYRSRTSPVVPLPPALYARLPRGVQRWVLFETPLEKQQPGAYGHETISA</sequence>
<feature type="transmembrane region" description="Helical" evidence="1">
    <location>
        <begin position="144"/>
        <end position="165"/>
    </location>
</feature>
<proteinExistence type="predicted"/>
<feature type="transmembrane region" description="Helical" evidence="1">
    <location>
        <begin position="380"/>
        <end position="402"/>
    </location>
</feature>
<dbReference type="PANTHER" id="PTHR32251:SF15">
    <property type="entry name" value="3-OXO-5-ALPHA-STEROID 4-DEHYDROGENASE (DUF1295)"/>
    <property type="match status" value="1"/>
</dbReference>
<dbReference type="AlphaFoldDB" id="A0AAV5GWE0"/>